<dbReference type="GO" id="GO:0006865">
    <property type="term" value="P:amino acid transport"/>
    <property type="evidence" value="ECO:0007669"/>
    <property type="project" value="UniProtKB-KW"/>
</dbReference>
<evidence type="ECO:0000259" key="5">
    <source>
        <dbReference type="Pfam" id="PF13458"/>
    </source>
</evidence>
<comment type="caution">
    <text evidence="6">The sequence shown here is derived from an EMBL/GenBank/DDBJ whole genome shotgun (WGS) entry which is preliminary data.</text>
</comment>
<dbReference type="PANTHER" id="PTHR30483">
    <property type="entry name" value="LEUCINE-SPECIFIC-BINDING PROTEIN"/>
    <property type="match status" value="1"/>
</dbReference>
<dbReference type="OrthoDB" id="5450279at2"/>
<accession>A0A512DUI1</accession>
<gene>
    <name evidence="6" type="ORF">SAE02_42670</name>
</gene>
<dbReference type="AlphaFoldDB" id="A0A512DUI1"/>
<dbReference type="InterPro" id="IPR028082">
    <property type="entry name" value="Peripla_BP_I"/>
</dbReference>
<keyword evidence="3" id="KW-0813">Transport</keyword>
<name>A0A512DUI1_9PROT</name>
<sequence length="401" mass="42794">MRKTTLAAGFVFAAIAPVSAQAQVSDNMIRIGVLTDLSGIYSDINGEGSVVAARLAAEEFGNELGGARIEIIAGDHQNKADIAANLARSWIDTDKVDVIADVPNSAAALAVQGITRDNKRIFLMSGPGSTELTGKQCSPYGFHWTWDNHALAAGTARALVEQGKKSWYFVTADYAFGHSLEAEASSVVKQLGGTVAGGVRHPLSTPDFSSYLLQAQGSGSQVIAFANAGGDTINAVKQAAEFGITQSGQNLAGLLLNINDIHALGLEAAQGLVLTNSFYWDMNDETRSWSKRFEERTGRKASMNQAGVYSAVRHYLKAVQAAGTDDADKIAAKMRGMPVDDMMMKSVSIGENGRVLNDMYLFKVKTPSESKGAWDYFDLVKTIPAAQAYIDPKESGCPLVK</sequence>
<keyword evidence="7" id="KW-1185">Reference proteome</keyword>
<evidence type="ECO:0000256" key="1">
    <source>
        <dbReference type="ARBA" id="ARBA00010062"/>
    </source>
</evidence>
<dbReference type="CDD" id="cd06327">
    <property type="entry name" value="PBP1_SBP-like"/>
    <property type="match status" value="1"/>
</dbReference>
<evidence type="ECO:0000256" key="2">
    <source>
        <dbReference type="ARBA" id="ARBA00022729"/>
    </source>
</evidence>
<evidence type="ECO:0000313" key="7">
    <source>
        <dbReference type="Proteomes" id="UP000321523"/>
    </source>
</evidence>
<dbReference type="InterPro" id="IPR028081">
    <property type="entry name" value="Leu-bd"/>
</dbReference>
<dbReference type="Proteomes" id="UP000321523">
    <property type="component" value="Unassembled WGS sequence"/>
</dbReference>
<feature type="signal peptide" evidence="4">
    <location>
        <begin position="1"/>
        <end position="22"/>
    </location>
</feature>
<protein>
    <submittedName>
        <fullName evidence="6">ABC transporter permease</fullName>
    </submittedName>
</protein>
<keyword evidence="3" id="KW-0029">Amino-acid transport</keyword>
<proteinExistence type="inferred from homology"/>
<dbReference type="Gene3D" id="3.40.50.2300">
    <property type="match status" value="2"/>
</dbReference>
<comment type="similarity">
    <text evidence="1">Belongs to the leucine-binding protein family.</text>
</comment>
<evidence type="ECO:0000256" key="3">
    <source>
        <dbReference type="ARBA" id="ARBA00022970"/>
    </source>
</evidence>
<organism evidence="6 7">
    <name type="scientific">Skermanella aerolata</name>
    <dbReference type="NCBI Taxonomy" id="393310"/>
    <lineage>
        <taxon>Bacteria</taxon>
        <taxon>Pseudomonadati</taxon>
        <taxon>Pseudomonadota</taxon>
        <taxon>Alphaproteobacteria</taxon>
        <taxon>Rhodospirillales</taxon>
        <taxon>Azospirillaceae</taxon>
        <taxon>Skermanella</taxon>
    </lineage>
</organism>
<feature type="chain" id="PRO_5022039855" evidence="4">
    <location>
        <begin position="23"/>
        <end position="401"/>
    </location>
</feature>
<dbReference type="Pfam" id="PF13458">
    <property type="entry name" value="Peripla_BP_6"/>
    <property type="match status" value="1"/>
</dbReference>
<evidence type="ECO:0000313" key="6">
    <source>
        <dbReference type="EMBL" id="GEO40119.1"/>
    </source>
</evidence>
<dbReference type="RefSeq" id="WP_044432880.1">
    <property type="nucleotide sequence ID" value="NZ_BJYZ01000019.1"/>
</dbReference>
<dbReference type="EMBL" id="BJYZ01000019">
    <property type="protein sequence ID" value="GEO40119.1"/>
    <property type="molecule type" value="Genomic_DNA"/>
</dbReference>
<dbReference type="PANTHER" id="PTHR30483:SF6">
    <property type="entry name" value="PERIPLASMIC BINDING PROTEIN OF ABC TRANSPORTER FOR NATURAL AMINO ACIDS"/>
    <property type="match status" value="1"/>
</dbReference>
<dbReference type="SUPFAM" id="SSF53822">
    <property type="entry name" value="Periplasmic binding protein-like I"/>
    <property type="match status" value="1"/>
</dbReference>
<reference evidence="6 7" key="1">
    <citation type="submission" date="2019-07" db="EMBL/GenBank/DDBJ databases">
        <title>Whole genome shotgun sequence of Skermanella aerolata NBRC 106429.</title>
        <authorList>
            <person name="Hosoyama A."/>
            <person name="Uohara A."/>
            <person name="Ohji S."/>
            <person name="Ichikawa N."/>
        </authorList>
    </citation>
    <scope>NUCLEOTIDE SEQUENCE [LARGE SCALE GENOMIC DNA]</scope>
    <source>
        <strain evidence="6 7">NBRC 106429</strain>
    </source>
</reference>
<dbReference type="InterPro" id="IPR051010">
    <property type="entry name" value="BCAA_transport"/>
</dbReference>
<feature type="domain" description="Leucine-binding protein" evidence="5">
    <location>
        <begin position="29"/>
        <end position="365"/>
    </location>
</feature>
<keyword evidence="2 4" id="KW-0732">Signal</keyword>
<evidence type="ECO:0000256" key="4">
    <source>
        <dbReference type="SAM" id="SignalP"/>
    </source>
</evidence>